<evidence type="ECO:0000256" key="8">
    <source>
        <dbReference type="ARBA" id="ARBA00023114"/>
    </source>
</evidence>
<feature type="domain" description="Porin" evidence="12">
    <location>
        <begin position="13"/>
        <end position="342"/>
    </location>
</feature>
<gene>
    <name evidence="13" type="ORF">F2P44_14400</name>
</gene>
<keyword evidence="9" id="KW-0472">Membrane</keyword>
<evidence type="ECO:0000313" key="13">
    <source>
        <dbReference type="EMBL" id="NHZ80455.1"/>
    </source>
</evidence>
<feature type="chain" id="PRO_5046324976" evidence="11">
    <location>
        <begin position="23"/>
        <end position="363"/>
    </location>
</feature>
<dbReference type="InterPro" id="IPR050298">
    <property type="entry name" value="Gram-neg_bact_OMP"/>
</dbReference>
<evidence type="ECO:0000259" key="12">
    <source>
        <dbReference type="Pfam" id="PF13609"/>
    </source>
</evidence>
<organism evidence="13 14">
    <name type="scientific">Massilia frigida</name>
    <dbReference type="NCBI Taxonomy" id="2609281"/>
    <lineage>
        <taxon>Bacteria</taxon>
        <taxon>Pseudomonadati</taxon>
        <taxon>Pseudomonadota</taxon>
        <taxon>Betaproteobacteria</taxon>
        <taxon>Burkholderiales</taxon>
        <taxon>Oxalobacteraceae</taxon>
        <taxon>Telluria group</taxon>
        <taxon>Massilia</taxon>
    </lineage>
</organism>
<dbReference type="RefSeq" id="WP_167087535.1">
    <property type="nucleotide sequence ID" value="NZ_WHJG01000013.1"/>
</dbReference>
<dbReference type="EMBL" id="WHJG01000013">
    <property type="protein sequence ID" value="NHZ80455.1"/>
    <property type="molecule type" value="Genomic_DNA"/>
</dbReference>
<evidence type="ECO:0000256" key="9">
    <source>
        <dbReference type="ARBA" id="ARBA00023136"/>
    </source>
</evidence>
<feature type="signal peptide" evidence="11">
    <location>
        <begin position="1"/>
        <end position="22"/>
    </location>
</feature>
<keyword evidence="14" id="KW-1185">Reference proteome</keyword>
<dbReference type="CDD" id="cd00342">
    <property type="entry name" value="gram_neg_porins"/>
    <property type="match status" value="1"/>
</dbReference>
<dbReference type="InterPro" id="IPR033900">
    <property type="entry name" value="Gram_neg_porin_domain"/>
</dbReference>
<name>A0ABX0NHP4_9BURK</name>
<evidence type="ECO:0000256" key="11">
    <source>
        <dbReference type="SAM" id="SignalP"/>
    </source>
</evidence>
<comment type="subcellular location">
    <subcellularLocation>
        <location evidence="1">Cell outer membrane</location>
        <topology evidence="1">Multi-pass membrane protein</topology>
    </subcellularLocation>
</comment>
<keyword evidence="10" id="KW-0998">Cell outer membrane</keyword>
<reference evidence="13 14" key="1">
    <citation type="submission" date="2019-10" db="EMBL/GenBank/DDBJ databases">
        <title>Taxonomy of Antarctic Massilia spp.: description of Massilia rubra sp. nov., Massilia aquatica sp. nov., Massilia mucilaginosa sp. nov., Massilia frigida sp. nov. isolated from streams, lakes and regoliths.</title>
        <authorList>
            <person name="Holochova P."/>
            <person name="Sedlacek I."/>
            <person name="Kralova S."/>
            <person name="Maslanova I."/>
            <person name="Busse H.-J."/>
            <person name="Stankova E."/>
            <person name="Vrbovska V."/>
            <person name="Kovarovic V."/>
            <person name="Bartak M."/>
            <person name="Svec P."/>
            <person name="Pantucek R."/>
        </authorList>
    </citation>
    <scope>NUCLEOTIDE SEQUENCE [LARGE SCALE GENOMIC DNA]</scope>
    <source>
        <strain evidence="13 14">CCM 8695</strain>
    </source>
</reference>
<keyword evidence="4" id="KW-1134">Transmembrane beta strand</keyword>
<dbReference type="Pfam" id="PF13609">
    <property type="entry name" value="Porin_4"/>
    <property type="match status" value="1"/>
</dbReference>
<evidence type="ECO:0000256" key="2">
    <source>
        <dbReference type="ARBA" id="ARBA00011233"/>
    </source>
</evidence>
<keyword evidence="7" id="KW-0406">Ion transport</keyword>
<dbReference type="Proteomes" id="UP000621455">
    <property type="component" value="Unassembled WGS sequence"/>
</dbReference>
<keyword evidence="8" id="KW-0626">Porin</keyword>
<dbReference type="Gene3D" id="2.40.160.10">
    <property type="entry name" value="Porin"/>
    <property type="match status" value="1"/>
</dbReference>
<protein>
    <submittedName>
        <fullName evidence="13">Porin</fullName>
    </submittedName>
</protein>
<proteinExistence type="predicted"/>
<keyword evidence="6 11" id="KW-0732">Signal</keyword>
<keyword evidence="3" id="KW-0813">Transport</keyword>
<sequence length="363" mass="38664">MSKTAKAVWGGILVLAAGGASAQSSVTIGGLVDQYVGSLQYSGEPARRTVVQNGGMSTSWFGFRGVEDLGGGLKAEFMLNGFFLADTGASGRFGGDNLFSRDAFLALSGSFGKITVGRTSAPSFLPAVLFNPFGDSFQFSPLILHTYVPTGTVGARKWVATTAGDSGWSNQIQYSTPVVNNFQFNFYYAPGEQAGKSSNKNVAVNAYYNNGPLGLTAVYHTVRVSNPNGGLPILDATKAPNDYSSIEKQTGFYLGARYDFSVLKAFVTYRKNNDDAAAAREMDDKTFTLGASVPTASGAILVGYANTERGGNLLAADLKRDTLSVGYDHNLSKRTDLYTIFMSDKITASSRARSFAAGVRHRF</sequence>
<evidence type="ECO:0000256" key="5">
    <source>
        <dbReference type="ARBA" id="ARBA00022692"/>
    </source>
</evidence>
<evidence type="ECO:0000256" key="4">
    <source>
        <dbReference type="ARBA" id="ARBA00022452"/>
    </source>
</evidence>
<accession>A0ABX0NHP4</accession>
<keyword evidence="5" id="KW-0812">Transmembrane</keyword>
<dbReference type="PANTHER" id="PTHR34501">
    <property type="entry name" value="PROTEIN YDDL-RELATED"/>
    <property type="match status" value="1"/>
</dbReference>
<evidence type="ECO:0000256" key="3">
    <source>
        <dbReference type="ARBA" id="ARBA00022448"/>
    </source>
</evidence>
<comment type="caution">
    <text evidence="13">The sequence shown here is derived from an EMBL/GenBank/DDBJ whole genome shotgun (WGS) entry which is preliminary data.</text>
</comment>
<comment type="subunit">
    <text evidence="2">Homotrimer.</text>
</comment>
<evidence type="ECO:0000256" key="10">
    <source>
        <dbReference type="ARBA" id="ARBA00023237"/>
    </source>
</evidence>
<evidence type="ECO:0000256" key="7">
    <source>
        <dbReference type="ARBA" id="ARBA00023065"/>
    </source>
</evidence>
<evidence type="ECO:0000256" key="1">
    <source>
        <dbReference type="ARBA" id="ARBA00004571"/>
    </source>
</evidence>
<dbReference type="InterPro" id="IPR023614">
    <property type="entry name" value="Porin_dom_sf"/>
</dbReference>
<evidence type="ECO:0000313" key="14">
    <source>
        <dbReference type="Proteomes" id="UP000621455"/>
    </source>
</evidence>
<dbReference type="PANTHER" id="PTHR34501:SF9">
    <property type="entry name" value="MAJOR OUTER MEMBRANE PROTEIN P.IA"/>
    <property type="match status" value="1"/>
</dbReference>
<dbReference type="SUPFAM" id="SSF56935">
    <property type="entry name" value="Porins"/>
    <property type="match status" value="1"/>
</dbReference>
<evidence type="ECO:0000256" key="6">
    <source>
        <dbReference type="ARBA" id="ARBA00022729"/>
    </source>
</evidence>